<comment type="caution">
    <text evidence="1">The sequence shown here is derived from an EMBL/GenBank/DDBJ whole genome shotgun (WGS) entry which is preliminary data.</text>
</comment>
<evidence type="ECO:0000313" key="2">
    <source>
        <dbReference type="Proteomes" id="UP000814033"/>
    </source>
</evidence>
<dbReference type="EMBL" id="MU275895">
    <property type="protein sequence ID" value="KAI0047926.1"/>
    <property type="molecule type" value="Genomic_DNA"/>
</dbReference>
<sequence>IYAEGACKNANHDDAASGGGAWISPTHAANRTIKVRGPTQTAAAGALSAIICALQSVADYTPVTIITTSRQAINGLTADLPQWEDRNWLGVQENKLYERAAYELRRRSAQTGFQWANPARPAPGSHHAATLARQGAALAQPTHINLSVPAPFRLTGAKLASLNQASAYRNIRRRKESAMTPRPATAARLHDIRTAVRAYTGDAPTNASIWSAQSHPHIRRNIRQFLFRATHRSQPIGEYWNSYHDERMERRFCQLCGETESLDHILLNCPNSIERVTIWHHAKQLWPHGSDAWPELSLGTILGCGQLTATHHPRPPPHPPDEPPPGEPPPGPPVRHKGATRLLRILISEAAYLIWILRCARVIEGRTLSAPAITTRWERTMNDRIKTDRLIAIKSKRTQKALATVHATWTATLDDTNPIPDHWAERPEVLVGIKPPGPPT</sequence>
<organism evidence="1 2">
    <name type="scientific">Auriscalpium vulgare</name>
    <dbReference type="NCBI Taxonomy" id="40419"/>
    <lineage>
        <taxon>Eukaryota</taxon>
        <taxon>Fungi</taxon>
        <taxon>Dikarya</taxon>
        <taxon>Basidiomycota</taxon>
        <taxon>Agaricomycotina</taxon>
        <taxon>Agaricomycetes</taxon>
        <taxon>Russulales</taxon>
        <taxon>Auriscalpiaceae</taxon>
        <taxon>Auriscalpium</taxon>
    </lineage>
</organism>
<feature type="non-terminal residue" evidence="1">
    <location>
        <position position="1"/>
    </location>
</feature>
<evidence type="ECO:0000313" key="1">
    <source>
        <dbReference type="EMBL" id="KAI0047926.1"/>
    </source>
</evidence>
<gene>
    <name evidence="1" type="ORF">FA95DRAFT_1491776</name>
</gene>
<proteinExistence type="predicted"/>
<protein>
    <submittedName>
        <fullName evidence="1">Ribonuclease H-like protein</fullName>
    </submittedName>
</protein>
<reference evidence="1" key="1">
    <citation type="submission" date="2021-02" db="EMBL/GenBank/DDBJ databases">
        <authorList>
            <consortium name="DOE Joint Genome Institute"/>
            <person name="Ahrendt S."/>
            <person name="Looney B.P."/>
            <person name="Miyauchi S."/>
            <person name="Morin E."/>
            <person name="Drula E."/>
            <person name="Courty P.E."/>
            <person name="Chicoki N."/>
            <person name="Fauchery L."/>
            <person name="Kohler A."/>
            <person name="Kuo A."/>
            <person name="Labutti K."/>
            <person name="Pangilinan J."/>
            <person name="Lipzen A."/>
            <person name="Riley R."/>
            <person name="Andreopoulos W."/>
            <person name="He G."/>
            <person name="Johnson J."/>
            <person name="Barry K.W."/>
            <person name="Grigoriev I.V."/>
            <person name="Nagy L."/>
            <person name="Hibbett D."/>
            <person name="Henrissat B."/>
            <person name="Matheny P.B."/>
            <person name="Labbe J."/>
            <person name="Martin F."/>
        </authorList>
    </citation>
    <scope>NUCLEOTIDE SEQUENCE</scope>
    <source>
        <strain evidence="1">FP105234-sp</strain>
    </source>
</reference>
<reference evidence="1" key="2">
    <citation type="journal article" date="2022" name="New Phytol.">
        <title>Evolutionary transition to the ectomycorrhizal habit in the genomes of a hyperdiverse lineage of mushroom-forming fungi.</title>
        <authorList>
            <person name="Looney B."/>
            <person name="Miyauchi S."/>
            <person name="Morin E."/>
            <person name="Drula E."/>
            <person name="Courty P.E."/>
            <person name="Kohler A."/>
            <person name="Kuo A."/>
            <person name="LaButti K."/>
            <person name="Pangilinan J."/>
            <person name="Lipzen A."/>
            <person name="Riley R."/>
            <person name="Andreopoulos W."/>
            <person name="He G."/>
            <person name="Johnson J."/>
            <person name="Nolan M."/>
            <person name="Tritt A."/>
            <person name="Barry K.W."/>
            <person name="Grigoriev I.V."/>
            <person name="Nagy L.G."/>
            <person name="Hibbett D."/>
            <person name="Henrissat B."/>
            <person name="Matheny P.B."/>
            <person name="Labbe J."/>
            <person name="Martin F.M."/>
        </authorList>
    </citation>
    <scope>NUCLEOTIDE SEQUENCE</scope>
    <source>
        <strain evidence="1">FP105234-sp</strain>
    </source>
</reference>
<keyword evidence="2" id="KW-1185">Reference proteome</keyword>
<accession>A0ACB8RWE2</accession>
<dbReference type="Proteomes" id="UP000814033">
    <property type="component" value="Unassembled WGS sequence"/>
</dbReference>
<name>A0ACB8RWE2_9AGAM</name>